<name>A0A0E9SKN3_ANGAN</name>
<protein>
    <submittedName>
        <fullName evidence="2">Uncharacterized protein</fullName>
    </submittedName>
</protein>
<accession>A0A0E9SKN3</accession>
<dbReference type="AlphaFoldDB" id="A0A0E9SKN3"/>
<evidence type="ECO:0000313" key="2">
    <source>
        <dbReference type="EMBL" id="JAH41944.1"/>
    </source>
</evidence>
<evidence type="ECO:0000256" key="1">
    <source>
        <dbReference type="SAM" id="MobiDB-lite"/>
    </source>
</evidence>
<proteinExistence type="predicted"/>
<dbReference type="EMBL" id="GBXM01066633">
    <property type="protein sequence ID" value="JAH41944.1"/>
    <property type="molecule type" value="Transcribed_RNA"/>
</dbReference>
<sequence>MVHYGPPSLPEREEDSAASVGQEQQSMPYCIHSGQMPAPVFQ</sequence>
<reference evidence="2" key="1">
    <citation type="submission" date="2014-11" db="EMBL/GenBank/DDBJ databases">
        <authorList>
            <person name="Amaro Gonzalez C."/>
        </authorList>
    </citation>
    <scope>NUCLEOTIDE SEQUENCE</scope>
</reference>
<feature type="region of interest" description="Disordered" evidence="1">
    <location>
        <begin position="1"/>
        <end position="42"/>
    </location>
</feature>
<organism evidence="2">
    <name type="scientific">Anguilla anguilla</name>
    <name type="common">European freshwater eel</name>
    <name type="synonym">Muraena anguilla</name>
    <dbReference type="NCBI Taxonomy" id="7936"/>
    <lineage>
        <taxon>Eukaryota</taxon>
        <taxon>Metazoa</taxon>
        <taxon>Chordata</taxon>
        <taxon>Craniata</taxon>
        <taxon>Vertebrata</taxon>
        <taxon>Euteleostomi</taxon>
        <taxon>Actinopterygii</taxon>
        <taxon>Neopterygii</taxon>
        <taxon>Teleostei</taxon>
        <taxon>Anguilliformes</taxon>
        <taxon>Anguillidae</taxon>
        <taxon>Anguilla</taxon>
    </lineage>
</organism>
<reference evidence="2" key="2">
    <citation type="journal article" date="2015" name="Fish Shellfish Immunol.">
        <title>Early steps in the European eel (Anguilla anguilla)-Vibrio vulnificus interaction in the gills: Role of the RtxA13 toxin.</title>
        <authorList>
            <person name="Callol A."/>
            <person name="Pajuelo D."/>
            <person name="Ebbesson L."/>
            <person name="Teles M."/>
            <person name="MacKenzie S."/>
            <person name="Amaro C."/>
        </authorList>
    </citation>
    <scope>NUCLEOTIDE SEQUENCE</scope>
</reference>